<protein>
    <submittedName>
        <fullName evidence="1">Uncharacterized protein</fullName>
    </submittedName>
</protein>
<comment type="caution">
    <text evidence="1">The sequence shown here is derived from an EMBL/GenBank/DDBJ whole genome shotgun (WGS) entry which is preliminary data.</text>
</comment>
<gene>
    <name evidence="1" type="ORF">QX51_07415</name>
</gene>
<evidence type="ECO:0000313" key="2">
    <source>
        <dbReference type="Proteomes" id="UP000031189"/>
    </source>
</evidence>
<reference evidence="1 2" key="1">
    <citation type="submission" date="2014-12" db="EMBL/GenBank/DDBJ databases">
        <title>Draft genome sequence of Terrisporobacter sp. 08-306576, isolated from the blood culture of a bacteremia patient.</title>
        <authorList>
            <person name="Lund L.C."/>
            <person name="Sydenham T.V."/>
            <person name="Hogh S.V."/>
            <person name="Skov M.N."/>
            <person name="Kemp M."/>
            <person name="Justesen U.S."/>
        </authorList>
    </citation>
    <scope>NUCLEOTIDE SEQUENCE [LARGE SCALE GENOMIC DNA]</scope>
    <source>
        <strain evidence="1 2">08-306576</strain>
    </source>
</reference>
<dbReference type="AlphaFoldDB" id="A0A0B3WSV7"/>
<organism evidence="1 2">
    <name type="scientific">Terrisporobacter othiniensis</name>
    <dbReference type="NCBI Taxonomy" id="1577792"/>
    <lineage>
        <taxon>Bacteria</taxon>
        <taxon>Bacillati</taxon>
        <taxon>Bacillota</taxon>
        <taxon>Clostridia</taxon>
        <taxon>Peptostreptococcales</taxon>
        <taxon>Peptostreptococcaceae</taxon>
        <taxon>Terrisporobacter</taxon>
    </lineage>
</organism>
<dbReference type="RefSeq" id="WP_039679264.1">
    <property type="nucleotide sequence ID" value="NZ_JWHR01000068.1"/>
</dbReference>
<keyword evidence="2" id="KW-1185">Reference proteome</keyword>
<accession>A0A0B3WSV7</accession>
<name>A0A0B3WSV7_9FIRM</name>
<dbReference type="OrthoDB" id="2085965at2"/>
<dbReference type="Proteomes" id="UP000031189">
    <property type="component" value="Unassembled WGS sequence"/>
</dbReference>
<proteinExistence type="predicted"/>
<evidence type="ECO:0000313" key="1">
    <source>
        <dbReference type="EMBL" id="KHS57645.1"/>
    </source>
</evidence>
<dbReference type="EMBL" id="JWHR01000068">
    <property type="protein sequence ID" value="KHS57645.1"/>
    <property type="molecule type" value="Genomic_DNA"/>
</dbReference>
<sequence length="110" mass="12616">MNFYIGNSVKDINLNNKNIEFSDELIEYIYNSRDKVLFDMSKLYDIDPYDDVVILADDIQLIINTCKSILVSTILKDARESEIWTIMLNELINMAQQALSMETGIVSIGD</sequence>